<dbReference type="SUPFAM" id="SSF48726">
    <property type="entry name" value="Immunoglobulin"/>
    <property type="match status" value="1"/>
</dbReference>
<dbReference type="Gene3D" id="2.60.40.10">
    <property type="entry name" value="Immunoglobulins"/>
    <property type="match status" value="1"/>
</dbReference>
<evidence type="ECO:0000313" key="4">
    <source>
        <dbReference type="EMBL" id="NXO92473.1"/>
    </source>
</evidence>
<dbReference type="InterPro" id="IPR003599">
    <property type="entry name" value="Ig_sub"/>
</dbReference>
<evidence type="ECO:0000313" key="5">
    <source>
        <dbReference type="Proteomes" id="UP000536092"/>
    </source>
</evidence>
<proteinExistence type="predicted"/>
<dbReference type="Pfam" id="PF13895">
    <property type="entry name" value="Ig_2"/>
    <property type="match status" value="1"/>
</dbReference>
<dbReference type="InterPro" id="IPR036179">
    <property type="entry name" value="Ig-like_dom_sf"/>
</dbReference>
<organism evidence="4 5">
    <name type="scientific">Certhia brachydactyla</name>
    <name type="common">short-toed tree-creeper</name>
    <dbReference type="NCBI Taxonomy" id="73330"/>
    <lineage>
        <taxon>Eukaryota</taxon>
        <taxon>Metazoa</taxon>
        <taxon>Chordata</taxon>
        <taxon>Craniata</taxon>
        <taxon>Vertebrata</taxon>
        <taxon>Euteleostomi</taxon>
        <taxon>Archelosauria</taxon>
        <taxon>Archosauria</taxon>
        <taxon>Dinosauria</taxon>
        <taxon>Saurischia</taxon>
        <taxon>Theropoda</taxon>
        <taxon>Coelurosauria</taxon>
        <taxon>Aves</taxon>
        <taxon>Neognathae</taxon>
        <taxon>Neoaves</taxon>
        <taxon>Telluraves</taxon>
        <taxon>Australaves</taxon>
        <taxon>Passeriformes</taxon>
        <taxon>Certhiidae</taxon>
        <taxon>Certhiinae</taxon>
        <taxon>Certhia</taxon>
    </lineage>
</organism>
<dbReference type="InterPro" id="IPR013783">
    <property type="entry name" value="Ig-like_fold"/>
</dbReference>
<dbReference type="InterPro" id="IPR003598">
    <property type="entry name" value="Ig_sub2"/>
</dbReference>
<sequence>SCPTATPVLQVPAGTLLEGDKVTLRCRVRQKESVSVAHFYHDGKLLWRHFGSTELSLSPLQLQHSGRYSCSVRGNPWSSRWMESA</sequence>
<dbReference type="Proteomes" id="UP000536092">
    <property type="component" value="Unassembled WGS sequence"/>
</dbReference>
<dbReference type="PANTHER" id="PTHR11481">
    <property type="entry name" value="IMMUNOGLOBULIN FC RECEPTOR"/>
    <property type="match status" value="1"/>
</dbReference>
<protein>
    <submittedName>
        <fullName evidence="4">FCRLB protein</fullName>
    </submittedName>
</protein>
<keyword evidence="2" id="KW-1015">Disulfide bond</keyword>
<dbReference type="GO" id="GO:0004888">
    <property type="term" value="F:transmembrane signaling receptor activity"/>
    <property type="evidence" value="ECO:0007669"/>
    <property type="project" value="TreeGrafter"/>
</dbReference>
<accession>A0A7L1W6E7</accession>
<evidence type="ECO:0000256" key="2">
    <source>
        <dbReference type="ARBA" id="ARBA00023157"/>
    </source>
</evidence>
<keyword evidence="1" id="KW-0732">Signal</keyword>
<evidence type="ECO:0000259" key="3">
    <source>
        <dbReference type="PROSITE" id="PS50835"/>
    </source>
</evidence>
<dbReference type="InterPro" id="IPR050488">
    <property type="entry name" value="Ig_Fc_receptor"/>
</dbReference>
<feature type="non-terminal residue" evidence="4">
    <location>
        <position position="85"/>
    </location>
</feature>
<comment type="caution">
    <text evidence="4">The sequence shown here is derived from an EMBL/GenBank/DDBJ whole genome shotgun (WGS) entry which is preliminary data.</text>
</comment>
<dbReference type="AlphaFoldDB" id="A0A7L1W6E7"/>
<dbReference type="SMART" id="SM00408">
    <property type="entry name" value="IGc2"/>
    <property type="match status" value="1"/>
</dbReference>
<dbReference type="GO" id="GO:0007166">
    <property type="term" value="P:cell surface receptor signaling pathway"/>
    <property type="evidence" value="ECO:0007669"/>
    <property type="project" value="TreeGrafter"/>
</dbReference>
<gene>
    <name evidence="4" type="primary">Fcrlb</name>
    <name evidence="4" type="ORF">CERBRA_R15865</name>
</gene>
<reference evidence="4 5" key="1">
    <citation type="submission" date="2019-09" db="EMBL/GenBank/DDBJ databases">
        <title>Bird 10,000 Genomes (B10K) Project - Family phase.</title>
        <authorList>
            <person name="Zhang G."/>
        </authorList>
    </citation>
    <scope>NUCLEOTIDE SEQUENCE [LARGE SCALE GENOMIC DNA]</scope>
    <source>
        <strain evidence="4">B10K-DU-002-20</strain>
        <tissue evidence="4">Muscle</tissue>
    </source>
</reference>
<feature type="non-terminal residue" evidence="4">
    <location>
        <position position="1"/>
    </location>
</feature>
<dbReference type="PANTHER" id="PTHR11481:SF64">
    <property type="entry name" value="FC RECEPTOR-LIKE PROTEIN 4"/>
    <property type="match status" value="1"/>
</dbReference>
<keyword evidence="5" id="KW-1185">Reference proteome</keyword>
<feature type="domain" description="Ig-like" evidence="3">
    <location>
        <begin position="3"/>
        <end position="85"/>
    </location>
</feature>
<dbReference type="GO" id="GO:0009897">
    <property type="term" value="C:external side of plasma membrane"/>
    <property type="evidence" value="ECO:0007669"/>
    <property type="project" value="TreeGrafter"/>
</dbReference>
<dbReference type="InterPro" id="IPR007110">
    <property type="entry name" value="Ig-like_dom"/>
</dbReference>
<dbReference type="PROSITE" id="PS50835">
    <property type="entry name" value="IG_LIKE"/>
    <property type="match status" value="1"/>
</dbReference>
<dbReference type="EMBL" id="VXBV01002461">
    <property type="protein sequence ID" value="NXO92473.1"/>
    <property type="molecule type" value="Genomic_DNA"/>
</dbReference>
<name>A0A7L1W6E7_9PASS</name>
<dbReference type="OrthoDB" id="6151406at2759"/>
<dbReference type="GO" id="GO:0006955">
    <property type="term" value="P:immune response"/>
    <property type="evidence" value="ECO:0007669"/>
    <property type="project" value="TreeGrafter"/>
</dbReference>
<evidence type="ECO:0000256" key="1">
    <source>
        <dbReference type="ARBA" id="ARBA00022729"/>
    </source>
</evidence>
<dbReference type="SMART" id="SM00409">
    <property type="entry name" value="IG"/>
    <property type="match status" value="1"/>
</dbReference>